<keyword evidence="4" id="KW-0732">Signal</keyword>
<dbReference type="EMBL" id="QMQB01000250">
    <property type="protein sequence ID" value="RLE11389.1"/>
    <property type="molecule type" value="Genomic_DNA"/>
</dbReference>
<dbReference type="PANTHER" id="PTHR33376:SF4">
    <property type="entry name" value="SIALIC ACID-BINDING PERIPLASMIC PROTEIN SIAP"/>
    <property type="match status" value="1"/>
</dbReference>
<protein>
    <submittedName>
        <fullName evidence="5">C4-dicarboxylate ABC transporter substrate-binding protein</fullName>
    </submittedName>
</protein>
<evidence type="ECO:0000313" key="6">
    <source>
        <dbReference type="Proteomes" id="UP000267654"/>
    </source>
</evidence>
<evidence type="ECO:0000256" key="3">
    <source>
        <dbReference type="ARBA" id="ARBA00022448"/>
    </source>
</evidence>
<dbReference type="GO" id="GO:0055085">
    <property type="term" value="P:transmembrane transport"/>
    <property type="evidence" value="ECO:0007669"/>
    <property type="project" value="InterPro"/>
</dbReference>
<dbReference type="GO" id="GO:0030288">
    <property type="term" value="C:outer membrane-bounded periplasmic space"/>
    <property type="evidence" value="ECO:0007669"/>
    <property type="project" value="InterPro"/>
</dbReference>
<evidence type="ECO:0000256" key="2">
    <source>
        <dbReference type="ARBA" id="ARBA00009023"/>
    </source>
</evidence>
<name>A0A662DB87_UNCAE</name>
<dbReference type="CDD" id="cd13672">
    <property type="entry name" value="PBP2_TRAP_Siap"/>
    <property type="match status" value="1"/>
</dbReference>
<dbReference type="Proteomes" id="UP000267654">
    <property type="component" value="Unassembled WGS sequence"/>
</dbReference>
<sequence>MRKVRSKLICGFLCVGMVLLLIGEGVFAEKVTTLRLGHIFPLTHPVQKAAVAMAEYVKEKSNGKLIIDVYANGALGKGNTLAENISFGTVDMGTAGPGLLMRLEPAWGLIAGEYVFKSVDCMFKVLNGPIGDEIKDRLIKKRGIRVIGIGYLGKRHLTCNKPIYKPEDLRGLKIRIPNIPLRRASFIALGASPTPMAFSEVYLALRQGVVDGQENPLAQIVAAKFYEVQKYLILTGHALNPEILLINEKRFESLPEEYQSILLEGARVYEKTTFNEYNKLKYEYLEKLLDEGMIIMKPDVEAFREAVKDVPYQFEKEWGKGLYDKILKAQEGCE</sequence>
<gene>
    <name evidence="5" type="ORF">DRI96_06290</name>
</gene>
<dbReference type="Pfam" id="PF03480">
    <property type="entry name" value="DctP"/>
    <property type="match status" value="1"/>
</dbReference>
<dbReference type="NCBIfam" id="TIGR00787">
    <property type="entry name" value="dctP"/>
    <property type="match status" value="1"/>
</dbReference>
<comment type="subcellular location">
    <subcellularLocation>
        <location evidence="1">Cell envelope</location>
    </subcellularLocation>
</comment>
<reference evidence="5 6" key="1">
    <citation type="submission" date="2018-06" db="EMBL/GenBank/DDBJ databases">
        <title>Extensive metabolic versatility and redundancy in microbially diverse, dynamic hydrothermal sediments.</title>
        <authorList>
            <person name="Dombrowski N."/>
            <person name="Teske A."/>
            <person name="Baker B.J."/>
        </authorList>
    </citation>
    <scope>NUCLEOTIDE SEQUENCE [LARGE SCALE GENOMIC DNA]</scope>
    <source>
        <strain evidence="5">B19_G9</strain>
    </source>
</reference>
<dbReference type="NCBIfam" id="NF037995">
    <property type="entry name" value="TRAP_S1"/>
    <property type="match status" value="1"/>
</dbReference>
<dbReference type="InterPro" id="IPR038404">
    <property type="entry name" value="TRAP_DctP_sf"/>
</dbReference>
<comment type="caution">
    <text evidence="5">The sequence shown here is derived from an EMBL/GenBank/DDBJ whole genome shotgun (WGS) entry which is preliminary data.</text>
</comment>
<evidence type="ECO:0000256" key="4">
    <source>
        <dbReference type="ARBA" id="ARBA00022729"/>
    </source>
</evidence>
<evidence type="ECO:0000256" key="1">
    <source>
        <dbReference type="ARBA" id="ARBA00004196"/>
    </source>
</evidence>
<dbReference type="AlphaFoldDB" id="A0A662DB87"/>
<dbReference type="PIRSF" id="PIRSF006470">
    <property type="entry name" value="DctB"/>
    <property type="match status" value="1"/>
</dbReference>
<dbReference type="InterPro" id="IPR004682">
    <property type="entry name" value="TRAP_DctP"/>
</dbReference>
<comment type="similarity">
    <text evidence="2">Belongs to the bacterial solute-binding protein 7 family.</text>
</comment>
<evidence type="ECO:0000313" key="5">
    <source>
        <dbReference type="EMBL" id="RLE11389.1"/>
    </source>
</evidence>
<dbReference type="PANTHER" id="PTHR33376">
    <property type="match status" value="1"/>
</dbReference>
<organism evidence="5 6">
    <name type="scientific">Aerophobetes bacterium</name>
    <dbReference type="NCBI Taxonomy" id="2030807"/>
    <lineage>
        <taxon>Bacteria</taxon>
        <taxon>Candidatus Aerophobota</taxon>
    </lineage>
</organism>
<dbReference type="Gene3D" id="3.40.190.170">
    <property type="entry name" value="Bacterial extracellular solute-binding protein, family 7"/>
    <property type="match status" value="1"/>
</dbReference>
<accession>A0A662DB87</accession>
<keyword evidence="3" id="KW-0813">Transport</keyword>
<proteinExistence type="inferred from homology"/>
<dbReference type="InterPro" id="IPR018389">
    <property type="entry name" value="DctP_fam"/>
</dbReference>